<sequence>MGKKAKWLSSLKKALHPDSKEKKSQKEQNLEKQLHLGPSSNADSLEPVDLSPPPQPEEERLIESETVAAATDEVVAPAAPTQAAVVVVRRQLNRVSDSDEENPDDGRKSGSSEATSAETCKRACELTGGKCQLLLSSIDFECLNRFGGGGEDWDDSLQSKEQIEASLLSKHETAKTTLLSAFVGQAEATLRSS</sequence>
<dbReference type="AlphaFoldDB" id="A0A6A3CGW1"/>
<dbReference type="Proteomes" id="UP000436088">
    <property type="component" value="Unassembled WGS sequence"/>
</dbReference>
<evidence type="ECO:0000313" key="3">
    <source>
        <dbReference type="Proteomes" id="UP000436088"/>
    </source>
</evidence>
<comment type="caution">
    <text evidence="2">The sequence shown here is derived from an EMBL/GenBank/DDBJ whole genome shotgun (WGS) entry which is preliminary data.</text>
</comment>
<organism evidence="2 3">
    <name type="scientific">Hibiscus syriacus</name>
    <name type="common">Rose of Sharon</name>
    <dbReference type="NCBI Taxonomy" id="106335"/>
    <lineage>
        <taxon>Eukaryota</taxon>
        <taxon>Viridiplantae</taxon>
        <taxon>Streptophyta</taxon>
        <taxon>Embryophyta</taxon>
        <taxon>Tracheophyta</taxon>
        <taxon>Spermatophyta</taxon>
        <taxon>Magnoliopsida</taxon>
        <taxon>eudicotyledons</taxon>
        <taxon>Gunneridae</taxon>
        <taxon>Pentapetalae</taxon>
        <taxon>rosids</taxon>
        <taxon>malvids</taxon>
        <taxon>Malvales</taxon>
        <taxon>Malvaceae</taxon>
        <taxon>Malvoideae</taxon>
        <taxon>Hibiscus</taxon>
    </lineage>
</organism>
<accession>A0A6A3CGW1</accession>
<evidence type="ECO:0000313" key="2">
    <source>
        <dbReference type="EMBL" id="KAE8727764.1"/>
    </source>
</evidence>
<feature type="region of interest" description="Disordered" evidence="1">
    <location>
        <begin position="1"/>
        <end position="119"/>
    </location>
</feature>
<dbReference type="EMBL" id="VEPZ02000303">
    <property type="protein sequence ID" value="KAE8727764.1"/>
    <property type="molecule type" value="Genomic_DNA"/>
</dbReference>
<name>A0A6A3CGW1_HIBSY</name>
<gene>
    <name evidence="2" type="ORF">F3Y22_tig00005377pilonHSYRG00146</name>
</gene>
<feature type="compositionally biased region" description="Low complexity" evidence="1">
    <location>
        <begin position="65"/>
        <end position="90"/>
    </location>
</feature>
<evidence type="ECO:0000256" key="1">
    <source>
        <dbReference type="SAM" id="MobiDB-lite"/>
    </source>
</evidence>
<feature type="compositionally biased region" description="Basic and acidic residues" evidence="1">
    <location>
        <begin position="15"/>
        <end position="34"/>
    </location>
</feature>
<reference evidence="2" key="1">
    <citation type="submission" date="2019-09" db="EMBL/GenBank/DDBJ databases">
        <title>Draft genome information of white flower Hibiscus syriacus.</title>
        <authorList>
            <person name="Kim Y.-M."/>
        </authorList>
    </citation>
    <scope>NUCLEOTIDE SEQUENCE [LARGE SCALE GENOMIC DNA]</scope>
    <source>
        <strain evidence="2">YM2019G1</strain>
    </source>
</reference>
<proteinExistence type="predicted"/>
<protein>
    <submittedName>
        <fullName evidence="2">Uncharacterized protein</fullName>
    </submittedName>
</protein>
<keyword evidence="3" id="KW-1185">Reference proteome</keyword>